<accession>A0ABU6X1V6</accession>
<keyword evidence="3" id="KW-1185">Reference proteome</keyword>
<keyword evidence="1" id="KW-1133">Transmembrane helix</keyword>
<protein>
    <recommendedName>
        <fullName evidence="4">Protein FAR1-RELATED SEQUENCE</fullName>
    </recommendedName>
</protein>
<sequence>MENVSRREDAADEITQYSCEVEEEFVPKVGMWFESVEEAGNFYKEYAKRACFSTKIRNSNRWALAWMFVGQLRIMIWQAFSLAKHFSRFMKAAGGHNELGFIEKDVRNFFTGEVRNVAEEDAKQFEIISRE</sequence>
<keyword evidence="1" id="KW-0812">Transmembrane</keyword>
<proteinExistence type="predicted"/>
<feature type="transmembrane region" description="Helical" evidence="1">
    <location>
        <begin position="63"/>
        <end position="83"/>
    </location>
</feature>
<gene>
    <name evidence="2" type="ORF">PIB30_003078</name>
</gene>
<evidence type="ECO:0008006" key="4">
    <source>
        <dbReference type="Google" id="ProtNLM"/>
    </source>
</evidence>
<name>A0ABU6X1V6_9FABA</name>
<evidence type="ECO:0000256" key="1">
    <source>
        <dbReference type="SAM" id="Phobius"/>
    </source>
</evidence>
<comment type="caution">
    <text evidence="2">The sequence shown here is derived from an EMBL/GenBank/DDBJ whole genome shotgun (WGS) entry which is preliminary data.</text>
</comment>
<organism evidence="2 3">
    <name type="scientific">Stylosanthes scabra</name>
    <dbReference type="NCBI Taxonomy" id="79078"/>
    <lineage>
        <taxon>Eukaryota</taxon>
        <taxon>Viridiplantae</taxon>
        <taxon>Streptophyta</taxon>
        <taxon>Embryophyta</taxon>
        <taxon>Tracheophyta</taxon>
        <taxon>Spermatophyta</taxon>
        <taxon>Magnoliopsida</taxon>
        <taxon>eudicotyledons</taxon>
        <taxon>Gunneridae</taxon>
        <taxon>Pentapetalae</taxon>
        <taxon>rosids</taxon>
        <taxon>fabids</taxon>
        <taxon>Fabales</taxon>
        <taxon>Fabaceae</taxon>
        <taxon>Papilionoideae</taxon>
        <taxon>50 kb inversion clade</taxon>
        <taxon>dalbergioids sensu lato</taxon>
        <taxon>Dalbergieae</taxon>
        <taxon>Pterocarpus clade</taxon>
        <taxon>Stylosanthes</taxon>
    </lineage>
</organism>
<evidence type="ECO:0000313" key="2">
    <source>
        <dbReference type="EMBL" id="MED6191736.1"/>
    </source>
</evidence>
<evidence type="ECO:0000313" key="3">
    <source>
        <dbReference type="Proteomes" id="UP001341840"/>
    </source>
</evidence>
<dbReference type="EMBL" id="JASCZI010211454">
    <property type="protein sequence ID" value="MED6191736.1"/>
    <property type="molecule type" value="Genomic_DNA"/>
</dbReference>
<keyword evidence="1" id="KW-0472">Membrane</keyword>
<reference evidence="2 3" key="1">
    <citation type="journal article" date="2023" name="Plants (Basel)">
        <title>Bridging the Gap: Combining Genomics and Transcriptomics Approaches to Understand Stylosanthes scabra, an Orphan Legume from the Brazilian Caatinga.</title>
        <authorList>
            <person name="Ferreira-Neto J.R.C."/>
            <person name="da Silva M.D."/>
            <person name="Binneck E."/>
            <person name="de Melo N.F."/>
            <person name="da Silva R.H."/>
            <person name="de Melo A.L.T.M."/>
            <person name="Pandolfi V."/>
            <person name="Bustamante F.O."/>
            <person name="Brasileiro-Vidal A.C."/>
            <person name="Benko-Iseppon A.M."/>
        </authorList>
    </citation>
    <scope>NUCLEOTIDE SEQUENCE [LARGE SCALE GENOMIC DNA]</scope>
    <source>
        <tissue evidence="2">Leaves</tissue>
    </source>
</reference>
<dbReference type="Proteomes" id="UP001341840">
    <property type="component" value="Unassembled WGS sequence"/>
</dbReference>